<dbReference type="RefSeq" id="WP_092957539.1">
    <property type="nucleotide sequence ID" value="NZ_FOMQ01000024.1"/>
</dbReference>
<evidence type="ECO:0000256" key="5">
    <source>
        <dbReference type="ARBA" id="ARBA00023136"/>
    </source>
</evidence>
<keyword evidence="3 8" id="KW-0375">Hydrogen ion transport</keyword>
<dbReference type="SUPFAM" id="SSF47928">
    <property type="entry name" value="N-terminal domain of the delta subunit of the F1F0-ATP synthase"/>
    <property type="match status" value="1"/>
</dbReference>
<evidence type="ECO:0000313" key="9">
    <source>
        <dbReference type="EMBL" id="SFE27641.1"/>
    </source>
</evidence>
<dbReference type="InterPro" id="IPR000711">
    <property type="entry name" value="ATPase_OSCP/dsu"/>
</dbReference>
<dbReference type="InterPro" id="IPR026015">
    <property type="entry name" value="ATP_synth_OSCP/delta_N_sf"/>
</dbReference>
<dbReference type="STRING" id="32040.SAMN04489710_1247"/>
<name>A0A1I1Z7C0_9BURK</name>
<keyword evidence="7 8" id="KW-0066">ATP synthesis</keyword>
<evidence type="ECO:0000256" key="4">
    <source>
        <dbReference type="ARBA" id="ARBA00023065"/>
    </source>
</evidence>
<dbReference type="AlphaFoldDB" id="A0A1I1Z7C0"/>
<evidence type="ECO:0000256" key="6">
    <source>
        <dbReference type="ARBA" id="ARBA00023196"/>
    </source>
</evidence>
<accession>A0A1I1Z7C0</accession>
<protein>
    <recommendedName>
        <fullName evidence="8">ATP synthase subunit delta</fullName>
    </recommendedName>
    <alternativeName>
        <fullName evidence="8">ATP synthase F(1) sector subunit delta</fullName>
    </alternativeName>
    <alternativeName>
        <fullName evidence="8">F-type ATPase subunit delta</fullName>
        <shortName evidence="8">F-ATPase subunit delta</shortName>
    </alternativeName>
</protein>
<evidence type="ECO:0000256" key="8">
    <source>
        <dbReference type="HAMAP-Rule" id="MF_01416"/>
    </source>
</evidence>
<keyword evidence="6 8" id="KW-0139">CF(1)</keyword>
<dbReference type="Gene3D" id="1.10.520.20">
    <property type="entry name" value="N-terminal domain of the delta subunit of the F1F0-ATP synthase"/>
    <property type="match status" value="1"/>
</dbReference>
<evidence type="ECO:0000256" key="2">
    <source>
        <dbReference type="ARBA" id="ARBA00022448"/>
    </source>
</evidence>
<dbReference type="HAMAP" id="MF_01416">
    <property type="entry name" value="ATP_synth_delta_bact"/>
    <property type="match status" value="1"/>
</dbReference>
<comment type="function">
    <text evidence="8">This protein is part of the stalk that links CF(0) to CF(1). It either transmits conformational changes from CF(0) to CF(1) or is implicated in proton conduction.</text>
</comment>
<comment type="subcellular location">
    <subcellularLocation>
        <location evidence="8">Cell membrane</location>
        <topology evidence="8">Peripheral membrane protein</topology>
    </subcellularLocation>
    <subcellularLocation>
        <location evidence="1">Membrane</location>
    </subcellularLocation>
</comment>
<comment type="function">
    <text evidence="8">F(1)F(0) ATP synthase produces ATP from ADP in the presence of a proton or sodium gradient. F-type ATPases consist of two structural domains, F(1) containing the extramembraneous catalytic core and F(0) containing the membrane proton channel, linked together by a central stalk and a peripheral stalk. During catalysis, ATP synthesis in the catalytic domain of F(1) is coupled via a rotary mechanism of the central stalk subunits to proton translocation.</text>
</comment>
<keyword evidence="4 8" id="KW-0406">Ion transport</keyword>
<reference evidence="10" key="1">
    <citation type="submission" date="2016-10" db="EMBL/GenBank/DDBJ databases">
        <authorList>
            <person name="Varghese N."/>
            <person name="Submissions S."/>
        </authorList>
    </citation>
    <scope>NUCLEOTIDE SEQUENCE [LARGE SCALE GENOMIC DNA]</scope>
    <source>
        <strain evidence="10">DSM 7481</strain>
    </source>
</reference>
<gene>
    <name evidence="8" type="primary">atpH</name>
    <name evidence="9" type="ORF">SAMN04489710_1247</name>
</gene>
<dbReference type="GO" id="GO:0045259">
    <property type="term" value="C:proton-transporting ATP synthase complex"/>
    <property type="evidence" value="ECO:0007669"/>
    <property type="project" value="UniProtKB-KW"/>
</dbReference>
<dbReference type="GO" id="GO:0046933">
    <property type="term" value="F:proton-transporting ATP synthase activity, rotational mechanism"/>
    <property type="evidence" value="ECO:0007669"/>
    <property type="project" value="UniProtKB-UniRule"/>
</dbReference>
<dbReference type="Pfam" id="PF00213">
    <property type="entry name" value="OSCP"/>
    <property type="match status" value="1"/>
</dbReference>
<evidence type="ECO:0000256" key="3">
    <source>
        <dbReference type="ARBA" id="ARBA00022781"/>
    </source>
</evidence>
<keyword evidence="10" id="KW-1185">Reference proteome</keyword>
<proteinExistence type="inferred from homology"/>
<evidence type="ECO:0000256" key="7">
    <source>
        <dbReference type="ARBA" id="ARBA00023310"/>
    </source>
</evidence>
<dbReference type="EMBL" id="FOMQ01000024">
    <property type="protein sequence ID" value="SFE27641.1"/>
    <property type="molecule type" value="Genomic_DNA"/>
</dbReference>
<organism evidence="9 10">
    <name type="scientific">Paracidovorax konjaci</name>
    <dbReference type="NCBI Taxonomy" id="32040"/>
    <lineage>
        <taxon>Bacteria</taxon>
        <taxon>Pseudomonadati</taxon>
        <taxon>Pseudomonadota</taxon>
        <taxon>Betaproteobacteria</taxon>
        <taxon>Burkholderiales</taxon>
        <taxon>Comamonadaceae</taxon>
        <taxon>Paracidovorax</taxon>
    </lineage>
</organism>
<dbReference type="PRINTS" id="PR00125">
    <property type="entry name" value="ATPASEDELTA"/>
</dbReference>
<evidence type="ECO:0000256" key="1">
    <source>
        <dbReference type="ARBA" id="ARBA00004370"/>
    </source>
</evidence>
<keyword evidence="2 8" id="KW-0813">Transport</keyword>
<dbReference type="GO" id="GO:0005886">
    <property type="term" value="C:plasma membrane"/>
    <property type="evidence" value="ECO:0007669"/>
    <property type="project" value="UniProtKB-SubCell"/>
</dbReference>
<dbReference type="PANTHER" id="PTHR11910">
    <property type="entry name" value="ATP SYNTHASE DELTA CHAIN"/>
    <property type="match status" value="1"/>
</dbReference>
<sequence>MAELATIARPYAEALFKASTAQSGADLGSTVAWVDELAAIAADPQIRQLADNPKVASGQLFDVIAGVVRSPLSDAARNFLRVLIDNGRLAALPEVAAQFRALVNRQSGSSDAVVHSAFALDGAALADLGGVLEKRFGRKLNLSVQLDESLIGGVRVVVGDEVLDTSVKARLEQMKAALVA</sequence>
<dbReference type="NCBIfam" id="TIGR01145">
    <property type="entry name" value="ATP_synt_delta"/>
    <property type="match status" value="1"/>
</dbReference>
<evidence type="ECO:0000313" key="10">
    <source>
        <dbReference type="Proteomes" id="UP000199517"/>
    </source>
</evidence>
<keyword evidence="5 8" id="KW-0472">Membrane</keyword>
<dbReference type="NCBIfam" id="NF004402">
    <property type="entry name" value="PRK05758.2-2"/>
    <property type="match status" value="1"/>
</dbReference>
<dbReference type="Proteomes" id="UP000199517">
    <property type="component" value="Unassembled WGS sequence"/>
</dbReference>
<comment type="similarity">
    <text evidence="8">Belongs to the ATPase delta chain family.</text>
</comment>
<dbReference type="OrthoDB" id="9816221at2"/>
<keyword evidence="8" id="KW-1003">Cell membrane</keyword>